<feature type="domain" description="BRCT" evidence="18">
    <location>
        <begin position="687"/>
        <end position="775"/>
    </location>
</feature>
<dbReference type="PANTHER" id="PTHR45997:SF1">
    <property type="entry name" value="DNA LIGASE 4"/>
    <property type="match status" value="1"/>
</dbReference>
<organism evidence="19 20">
    <name type="scientific">Papaver somniferum</name>
    <name type="common">Opium poppy</name>
    <dbReference type="NCBI Taxonomy" id="3469"/>
    <lineage>
        <taxon>Eukaryota</taxon>
        <taxon>Viridiplantae</taxon>
        <taxon>Streptophyta</taxon>
        <taxon>Embryophyta</taxon>
        <taxon>Tracheophyta</taxon>
        <taxon>Spermatophyta</taxon>
        <taxon>Magnoliopsida</taxon>
        <taxon>Ranunculales</taxon>
        <taxon>Papaveraceae</taxon>
        <taxon>Papaveroideae</taxon>
        <taxon>Papaver</taxon>
    </lineage>
</organism>
<name>A0A4Y7J6I4_PAPSO</name>
<dbReference type="GO" id="GO:0003677">
    <property type="term" value="F:DNA binding"/>
    <property type="evidence" value="ECO:0007669"/>
    <property type="project" value="InterPro"/>
</dbReference>
<feature type="compositionally biased region" description="Basic and acidic residues" evidence="16">
    <location>
        <begin position="1026"/>
        <end position="1052"/>
    </location>
</feature>
<dbReference type="FunFam" id="2.40.50.140:FF:000173">
    <property type="entry name" value="DNA ligase"/>
    <property type="match status" value="1"/>
</dbReference>
<dbReference type="FunFam" id="1.10.3260.10:FF:000005">
    <property type="entry name" value="DNA ligase"/>
    <property type="match status" value="1"/>
</dbReference>
<dbReference type="AlphaFoldDB" id="A0A4Y7J6I4"/>
<feature type="compositionally biased region" description="Basic and acidic residues" evidence="16">
    <location>
        <begin position="1217"/>
        <end position="1226"/>
    </location>
</feature>
<dbReference type="PANTHER" id="PTHR45997">
    <property type="entry name" value="DNA LIGASE 4"/>
    <property type="match status" value="1"/>
</dbReference>
<keyword evidence="8" id="KW-0227">DNA damage</keyword>
<keyword evidence="13" id="KW-0539">Nucleus</keyword>
<keyword evidence="9" id="KW-0067">ATP-binding</keyword>
<dbReference type="Proteomes" id="UP000316621">
    <property type="component" value="Chromosome 3"/>
</dbReference>
<keyword evidence="12" id="KW-0234">DNA repair</keyword>
<feature type="region of interest" description="Disordered" evidence="16">
    <location>
        <begin position="643"/>
        <end position="670"/>
    </location>
</feature>
<gene>
    <name evidence="19" type="ORF">C5167_015607</name>
</gene>
<keyword evidence="10" id="KW-0460">Magnesium</keyword>
<evidence type="ECO:0000256" key="14">
    <source>
        <dbReference type="ARBA" id="ARBA00030676"/>
    </source>
</evidence>
<dbReference type="Pfam" id="PF11411">
    <property type="entry name" value="DNA_ligase_IV"/>
    <property type="match status" value="1"/>
</dbReference>
<dbReference type="SUPFAM" id="SSF52113">
    <property type="entry name" value="BRCT domain"/>
    <property type="match status" value="2"/>
</dbReference>
<comment type="similarity">
    <text evidence="3">Belongs to the ATP-dependent DNA ligase family.</text>
</comment>
<evidence type="ECO:0000256" key="15">
    <source>
        <dbReference type="ARBA" id="ARBA00031942"/>
    </source>
</evidence>
<dbReference type="PROSITE" id="PS00697">
    <property type="entry name" value="DNA_LIGASE_A1"/>
    <property type="match status" value="1"/>
</dbReference>
<dbReference type="PROSITE" id="PS00333">
    <property type="entry name" value="DNA_LIGASE_A2"/>
    <property type="match status" value="1"/>
</dbReference>
<feature type="compositionally biased region" description="Polar residues" evidence="16">
    <location>
        <begin position="1057"/>
        <end position="1067"/>
    </location>
</feature>
<evidence type="ECO:0000256" key="9">
    <source>
        <dbReference type="ARBA" id="ARBA00022840"/>
    </source>
</evidence>
<dbReference type="GO" id="GO:0005524">
    <property type="term" value="F:ATP binding"/>
    <property type="evidence" value="ECO:0007669"/>
    <property type="project" value="UniProtKB-KW"/>
</dbReference>
<dbReference type="InterPro" id="IPR001357">
    <property type="entry name" value="BRCT_dom"/>
</dbReference>
<evidence type="ECO:0000256" key="1">
    <source>
        <dbReference type="ARBA" id="ARBA00001946"/>
    </source>
</evidence>
<comment type="cofactor">
    <cofactor evidence="1">
        <name>Mg(2+)</name>
        <dbReference type="ChEBI" id="CHEBI:18420"/>
    </cofactor>
</comment>
<evidence type="ECO:0000256" key="8">
    <source>
        <dbReference type="ARBA" id="ARBA00022763"/>
    </source>
</evidence>
<evidence type="ECO:0000256" key="13">
    <source>
        <dbReference type="ARBA" id="ARBA00023242"/>
    </source>
</evidence>
<dbReference type="InterPro" id="IPR044125">
    <property type="entry name" value="Adenylation_DNA_ligase_IV"/>
</dbReference>
<dbReference type="Gramene" id="RZC56744">
    <property type="protein sequence ID" value="RZC56744"/>
    <property type="gene ID" value="C5167_015607"/>
</dbReference>
<dbReference type="SUPFAM" id="SSF56091">
    <property type="entry name" value="DNA ligase/mRNA capping enzyme, catalytic domain"/>
    <property type="match status" value="1"/>
</dbReference>
<dbReference type="Pfam" id="PF04679">
    <property type="entry name" value="DNA_ligase_A_C"/>
    <property type="match status" value="1"/>
</dbReference>
<dbReference type="Gene3D" id="2.40.50.140">
    <property type="entry name" value="Nucleic acid-binding proteins"/>
    <property type="match status" value="1"/>
</dbReference>
<dbReference type="InterPro" id="IPR012340">
    <property type="entry name" value="NA-bd_OB-fold"/>
</dbReference>
<dbReference type="STRING" id="3469.A0A4Y7J6I4"/>
<dbReference type="PROSITE" id="PS50172">
    <property type="entry name" value="BRCT"/>
    <property type="match status" value="2"/>
</dbReference>
<dbReference type="EMBL" id="CM010717">
    <property type="protein sequence ID" value="RZC56744.1"/>
    <property type="molecule type" value="Genomic_DNA"/>
</dbReference>
<evidence type="ECO:0000259" key="17">
    <source>
        <dbReference type="PROSITE" id="PS50160"/>
    </source>
</evidence>
<proteinExistence type="inferred from homology"/>
<dbReference type="FunFam" id="3.40.50.10190:FF:000072">
    <property type="entry name" value="DNA ligase"/>
    <property type="match status" value="1"/>
</dbReference>
<keyword evidence="4" id="KW-0436">Ligase</keyword>
<comment type="subcellular location">
    <subcellularLocation>
        <location evidence="2">Nucleus</location>
    </subcellularLocation>
</comment>
<dbReference type="Pfam" id="PF01068">
    <property type="entry name" value="DNA_ligase_A_M"/>
    <property type="match status" value="2"/>
</dbReference>
<keyword evidence="11" id="KW-0233">DNA recombination</keyword>
<evidence type="ECO:0000313" key="19">
    <source>
        <dbReference type="EMBL" id="RZC56744.1"/>
    </source>
</evidence>
<dbReference type="InterPro" id="IPR036420">
    <property type="entry name" value="BRCT_dom_sf"/>
</dbReference>
<dbReference type="InterPro" id="IPR029710">
    <property type="entry name" value="LIG4"/>
</dbReference>
<keyword evidence="20" id="KW-1185">Reference proteome</keyword>
<dbReference type="GO" id="GO:0006303">
    <property type="term" value="P:double-strand break repair via nonhomologous end joining"/>
    <property type="evidence" value="ECO:0007669"/>
    <property type="project" value="TreeGrafter"/>
</dbReference>
<dbReference type="CDD" id="cd07968">
    <property type="entry name" value="OBF_DNA_ligase_IV"/>
    <property type="match status" value="1"/>
</dbReference>
<accession>A0A4Y7J6I4</accession>
<dbReference type="InterPro" id="IPR012310">
    <property type="entry name" value="DNA_ligase_ATP-dep_cent"/>
</dbReference>
<dbReference type="Pfam" id="PF04675">
    <property type="entry name" value="DNA_ligase_A_N"/>
    <property type="match status" value="1"/>
</dbReference>
<evidence type="ECO:0000256" key="2">
    <source>
        <dbReference type="ARBA" id="ARBA00004123"/>
    </source>
</evidence>
<evidence type="ECO:0000256" key="10">
    <source>
        <dbReference type="ARBA" id="ARBA00022842"/>
    </source>
</evidence>
<feature type="compositionally biased region" description="Basic and acidic residues" evidence="16">
    <location>
        <begin position="1102"/>
        <end position="1128"/>
    </location>
</feature>
<dbReference type="GO" id="GO:0046872">
    <property type="term" value="F:metal ion binding"/>
    <property type="evidence" value="ECO:0007669"/>
    <property type="project" value="UniProtKB-KW"/>
</dbReference>
<dbReference type="SMART" id="SM00292">
    <property type="entry name" value="BRCT"/>
    <property type="match status" value="2"/>
</dbReference>
<keyword evidence="7" id="KW-0547">Nucleotide-binding</keyword>
<evidence type="ECO:0000256" key="12">
    <source>
        <dbReference type="ARBA" id="ARBA00023204"/>
    </source>
</evidence>
<dbReference type="GO" id="GO:0003910">
    <property type="term" value="F:DNA ligase (ATP) activity"/>
    <property type="evidence" value="ECO:0007669"/>
    <property type="project" value="InterPro"/>
</dbReference>
<feature type="compositionally biased region" description="Basic residues" evidence="16">
    <location>
        <begin position="1068"/>
        <end position="1078"/>
    </location>
</feature>
<evidence type="ECO:0000256" key="4">
    <source>
        <dbReference type="ARBA" id="ARBA00022598"/>
    </source>
</evidence>
<keyword evidence="6" id="KW-0677">Repeat</keyword>
<dbReference type="Gene3D" id="3.30.470.30">
    <property type="entry name" value="DNA ligase/mRNA capping enzyme"/>
    <property type="match status" value="2"/>
</dbReference>
<dbReference type="SUPFAM" id="SSF50249">
    <property type="entry name" value="Nucleic acid-binding proteins"/>
    <property type="match status" value="1"/>
</dbReference>
<evidence type="ECO:0000256" key="16">
    <source>
        <dbReference type="SAM" id="MobiDB-lite"/>
    </source>
</evidence>
<sequence>MSDQSAVKFSVLCSLFNWMQRSKTSSKKRSKFRKFLDNFCKTGDDYFASIRLILPSLDRERGSYGLKESVLANCLIDAVGLSKDSEDAKKLINWRKGGSKTGYNVGNFGLVAAEVLQRRQGMISGGLTIKELNNMLDRLASSENRGDKTAVLADLIQKTNAQEMKWIVMIILKDLKLGVSEKSIFQEFHPDAEDLFNVTCDLKLVCEKLKDRSQRHKRQDIEIGKAVRPQLALRISDATSAWKKLHGKEVVVECKFDGDRIQIHKSGPKINFFSRNFLDHPEYEHAMSNVITQNILVDRCILDGEMLVWDTSTNRFAEFGSNQEIAKAAREGFASDRQLCCILLVVFDFSQSVSGLVKIGIKYGTFYVSLDHSWPDVAFDILYVGDTSVIHQSLKERHELLRKVVKPLKGRLEILVPDGGINAHRSSGEPCWSVIAQNVEMVDKFFKATVENRDEGIVLKDLGSKWEPSDRSGKWLKLKPDYIHTGSDLDVLIIGGYYGSGRRGGEVAQFLVGLAEPSASNTYPRRFISFCRVGTGLSDDELDALVTKLKPYFRKNEYPKKIPSFYELTNHSKERPDVWIDSPEKSIILSITSDIRTVRSEVFAAPYSLRFPRIDRVRYDKPWHECLDLQSFVDLVNSSNGNTRGADYGGSQYNKPKRAKPSSKGDKKKAPIVPSHFLRTDVSGVTEETPIFANMMFYFINVPPTHSLDLFRKMVVEHGGQFSMNLNDSVTHCIAAERKGIKFEAAKRRGDVIHYSWVLDCCLQKRLLHLQPKYFLHLGDSSKEKLQEEVDEFADSYYWDLDLADIRQLFNNINPSEDLRNIAYYKKKYCPKTKWSRFQDCCIYFYSLKNSINSDWEFPLETSIKRLRLEVTMGGGEVSEKLSYATHLVVLSVPGCDVEFDSILESFAAAEKHRLCSKKLHVVAYEWLEDSLEKGQKLDEEKYNLKPDGLEESNIEMSEHEISDTSEKDGKSISEEPAVKNVRTSAASEVVGKRTRGRPTLGNAKRGRTVASQARQTRVKGRTRPAKLDQSEPEKSASSDDTSNKDAIESKRGAQGVQGSITGLSQSRRTRAKMGAKHAKLDENELEVGAASENAPSNEATESDRGFHEIHETETKEDKNNTKEKAEVFDVSQGDNISGTGSMELDGRNDYQDSEKVTGHIEISNSKGEEKIDVSDKPEVTLDPLQAMLLNMIPSLGVKSEAYQSASGSEVPVRIDPSIEVKKTEASKPALEDEVPPVRVDPDAGPVKKKKKVSYKDVAGELLKDW</sequence>
<evidence type="ECO:0000256" key="5">
    <source>
        <dbReference type="ARBA" id="ARBA00022723"/>
    </source>
</evidence>
<evidence type="ECO:0000256" key="11">
    <source>
        <dbReference type="ARBA" id="ARBA00023172"/>
    </source>
</evidence>
<evidence type="ECO:0000259" key="18">
    <source>
        <dbReference type="PROSITE" id="PS50172"/>
    </source>
</evidence>
<dbReference type="InterPro" id="IPR036599">
    <property type="entry name" value="DNA_ligase_N_sf"/>
</dbReference>
<protein>
    <recommendedName>
        <fullName evidence="15">DNA ligase IV</fullName>
    </recommendedName>
    <alternativeName>
        <fullName evidence="14">Polydeoxyribonucleotide synthase [ATP] 4</fullName>
    </alternativeName>
</protein>
<feature type="region of interest" description="Disordered" evidence="16">
    <location>
        <begin position="944"/>
        <end position="1154"/>
    </location>
</feature>
<evidence type="ECO:0000256" key="3">
    <source>
        <dbReference type="ARBA" id="ARBA00007572"/>
    </source>
</evidence>
<dbReference type="SUPFAM" id="SSF117018">
    <property type="entry name" value="ATP-dependent DNA ligase DNA-binding domain"/>
    <property type="match status" value="1"/>
</dbReference>
<dbReference type="Gene3D" id="3.40.50.10190">
    <property type="entry name" value="BRCT domain"/>
    <property type="match status" value="2"/>
</dbReference>
<evidence type="ECO:0000313" key="20">
    <source>
        <dbReference type="Proteomes" id="UP000316621"/>
    </source>
</evidence>
<dbReference type="PROSITE" id="PS50160">
    <property type="entry name" value="DNA_LIGASE_A3"/>
    <property type="match status" value="1"/>
</dbReference>
<feature type="domain" description="BRCT" evidence="18">
    <location>
        <begin position="838"/>
        <end position="945"/>
    </location>
</feature>
<dbReference type="Gene3D" id="1.10.3260.10">
    <property type="entry name" value="DNA ligase, ATP-dependent, N-terminal domain"/>
    <property type="match status" value="1"/>
</dbReference>
<feature type="domain" description="ATP-dependent DNA ligase family profile" evidence="17">
    <location>
        <begin position="378"/>
        <end position="516"/>
    </location>
</feature>
<reference evidence="19 20" key="1">
    <citation type="journal article" date="2018" name="Science">
        <title>The opium poppy genome and morphinan production.</title>
        <authorList>
            <person name="Guo L."/>
            <person name="Winzer T."/>
            <person name="Yang X."/>
            <person name="Li Y."/>
            <person name="Ning Z."/>
            <person name="He Z."/>
            <person name="Teodor R."/>
            <person name="Lu Y."/>
            <person name="Bowser T.A."/>
            <person name="Graham I.A."/>
            <person name="Ye K."/>
        </authorList>
    </citation>
    <scope>NUCLEOTIDE SEQUENCE [LARGE SCALE GENOMIC DNA]</scope>
    <source>
        <strain evidence="20">cv. HN1</strain>
        <tissue evidence="19">Leaves</tissue>
    </source>
</reference>
<dbReference type="InterPro" id="IPR012308">
    <property type="entry name" value="DNA_ligase_ATP-dep_N"/>
</dbReference>
<keyword evidence="5" id="KW-0479">Metal-binding</keyword>
<dbReference type="InterPro" id="IPR016059">
    <property type="entry name" value="DNA_ligase_ATP-dep_CS"/>
</dbReference>
<dbReference type="InterPro" id="IPR021536">
    <property type="entry name" value="DNA_ligase_IV_dom"/>
</dbReference>
<dbReference type="GO" id="GO:0006310">
    <property type="term" value="P:DNA recombination"/>
    <property type="evidence" value="ECO:0007669"/>
    <property type="project" value="UniProtKB-KW"/>
</dbReference>
<feature type="compositionally biased region" description="Basic and acidic residues" evidence="16">
    <location>
        <begin position="1145"/>
        <end position="1154"/>
    </location>
</feature>
<dbReference type="GO" id="GO:0032807">
    <property type="term" value="C:DNA ligase IV complex"/>
    <property type="evidence" value="ECO:0007669"/>
    <property type="project" value="TreeGrafter"/>
</dbReference>
<feature type="compositionally biased region" description="Basic and acidic residues" evidence="16">
    <location>
        <begin position="957"/>
        <end position="978"/>
    </location>
</feature>
<dbReference type="InterPro" id="IPR012309">
    <property type="entry name" value="DNA_ligase_ATP-dep_C"/>
</dbReference>
<feature type="region of interest" description="Disordered" evidence="16">
    <location>
        <begin position="1217"/>
        <end position="1249"/>
    </location>
</feature>
<dbReference type="GO" id="GO:0006297">
    <property type="term" value="P:nucleotide-excision repair, DNA gap filling"/>
    <property type="evidence" value="ECO:0007669"/>
    <property type="project" value="TreeGrafter"/>
</dbReference>
<evidence type="ECO:0000256" key="7">
    <source>
        <dbReference type="ARBA" id="ARBA00022741"/>
    </source>
</evidence>
<evidence type="ECO:0000256" key="6">
    <source>
        <dbReference type="ARBA" id="ARBA00022737"/>
    </source>
</evidence>
<dbReference type="Pfam" id="PF16589">
    <property type="entry name" value="BRCT_2"/>
    <property type="match status" value="1"/>
</dbReference>
<dbReference type="CDD" id="cd07903">
    <property type="entry name" value="Adenylation_DNA_ligase_IV"/>
    <property type="match status" value="1"/>
</dbReference>
<dbReference type="OMA" id="EGIMIKH"/>